<dbReference type="AlphaFoldDB" id="A0A834N0K2"/>
<keyword evidence="2" id="KW-1185">Reference proteome</keyword>
<organism evidence="1 2">
    <name type="scientific">Vespula pensylvanica</name>
    <name type="common">Western yellow jacket</name>
    <name type="synonym">Wasp</name>
    <dbReference type="NCBI Taxonomy" id="30213"/>
    <lineage>
        <taxon>Eukaryota</taxon>
        <taxon>Metazoa</taxon>
        <taxon>Ecdysozoa</taxon>
        <taxon>Arthropoda</taxon>
        <taxon>Hexapoda</taxon>
        <taxon>Insecta</taxon>
        <taxon>Pterygota</taxon>
        <taxon>Neoptera</taxon>
        <taxon>Endopterygota</taxon>
        <taxon>Hymenoptera</taxon>
        <taxon>Apocrita</taxon>
        <taxon>Aculeata</taxon>
        <taxon>Vespoidea</taxon>
        <taxon>Vespidae</taxon>
        <taxon>Vespinae</taxon>
        <taxon>Vespula</taxon>
    </lineage>
</organism>
<name>A0A834N0K2_VESPE</name>
<comment type="caution">
    <text evidence="1">The sequence shown here is derived from an EMBL/GenBank/DDBJ whole genome shotgun (WGS) entry which is preliminary data.</text>
</comment>
<gene>
    <name evidence="1" type="ORF">H0235_017736</name>
</gene>
<protein>
    <submittedName>
        <fullName evidence="1">Uncharacterized protein</fullName>
    </submittedName>
</protein>
<evidence type="ECO:0000313" key="1">
    <source>
        <dbReference type="EMBL" id="KAF7390574.1"/>
    </source>
</evidence>
<sequence>MLVRLTIREEVCEAIGKNDLTDRTFPVALLKKDIIGTGAKQNTLGLRTEFYRDRETSSKTRLVLVKICVERVGRARGVERDGTRWASGWVVGIKRIKAFRASLRMADRERCNQLVFKKKGQTMVGLIANERKRIRESIEEGQCDRRDIGDGRMTEVADDGCGE</sequence>
<reference evidence="1" key="1">
    <citation type="journal article" date="2020" name="G3 (Bethesda)">
        <title>High-Quality Assemblies for Three Invasive Social Wasps from the &lt;i&gt;Vespula&lt;/i&gt; Genus.</title>
        <authorList>
            <person name="Harrop T.W.R."/>
            <person name="Guhlin J."/>
            <person name="McLaughlin G.M."/>
            <person name="Permina E."/>
            <person name="Stockwell P."/>
            <person name="Gilligan J."/>
            <person name="Le Lec M.F."/>
            <person name="Gruber M.A.M."/>
            <person name="Quinn O."/>
            <person name="Lovegrove M."/>
            <person name="Duncan E.J."/>
            <person name="Remnant E.J."/>
            <person name="Van Eeckhoven J."/>
            <person name="Graham B."/>
            <person name="Knapp R.A."/>
            <person name="Langford K.W."/>
            <person name="Kronenberg Z."/>
            <person name="Press M.O."/>
            <person name="Eacker S.M."/>
            <person name="Wilson-Rankin E.E."/>
            <person name="Purcell J."/>
            <person name="Lester P.J."/>
            <person name="Dearden P.K."/>
        </authorList>
    </citation>
    <scope>NUCLEOTIDE SEQUENCE</scope>
    <source>
        <strain evidence="1">Volc-1</strain>
    </source>
</reference>
<accession>A0A834N0K2</accession>
<dbReference type="Proteomes" id="UP000600918">
    <property type="component" value="Unassembled WGS sequence"/>
</dbReference>
<evidence type="ECO:0000313" key="2">
    <source>
        <dbReference type="Proteomes" id="UP000600918"/>
    </source>
</evidence>
<dbReference type="EMBL" id="JACSDY010000023">
    <property type="protein sequence ID" value="KAF7390574.1"/>
    <property type="molecule type" value="Genomic_DNA"/>
</dbReference>
<proteinExistence type="predicted"/>